<dbReference type="PANTHER" id="PTHR48041:SF134">
    <property type="entry name" value="ABC TRANSPORTER G FAMILY"/>
    <property type="match status" value="1"/>
</dbReference>
<feature type="transmembrane region" description="Helical" evidence="8">
    <location>
        <begin position="372"/>
        <end position="394"/>
    </location>
</feature>
<evidence type="ECO:0000256" key="7">
    <source>
        <dbReference type="ARBA" id="ARBA00023136"/>
    </source>
</evidence>
<dbReference type="SMART" id="SM00382">
    <property type="entry name" value="AAA"/>
    <property type="match status" value="1"/>
</dbReference>
<keyword evidence="2" id="KW-0813">Transport</keyword>
<dbReference type="Proteomes" id="UP001515480">
    <property type="component" value="Unassembled WGS sequence"/>
</dbReference>
<comment type="subcellular location">
    <subcellularLocation>
        <location evidence="1">Membrane</location>
        <topology evidence="1">Multi-pass membrane protein</topology>
    </subcellularLocation>
</comment>
<keyword evidence="3 8" id="KW-0812">Transmembrane</keyword>
<dbReference type="InterPro" id="IPR003593">
    <property type="entry name" value="AAA+_ATPase"/>
</dbReference>
<evidence type="ECO:0000256" key="1">
    <source>
        <dbReference type="ARBA" id="ARBA00004141"/>
    </source>
</evidence>
<dbReference type="GO" id="GO:0005524">
    <property type="term" value="F:ATP binding"/>
    <property type="evidence" value="ECO:0007669"/>
    <property type="project" value="UniProtKB-KW"/>
</dbReference>
<evidence type="ECO:0000313" key="11">
    <source>
        <dbReference type="Proteomes" id="UP001515480"/>
    </source>
</evidence>
<evidence type="ECO:0000259" key="9">
    <source>
        <dbReference type="PROSITE" id="PS50893"/>
    </source>
</evidence>
<dbReference type="GO" id="GO:0016887">
    <property type="term" value="F:ATP hydrolysis activity"/>
    <property type="evidence" value="ECO:0007669"/>
    <property type="project" value="InterPro"/>
</dbReference>
<keyword evidence="4" id="KW-0547">Nucleotide-binding</keyword>
<evidence type="ECO:0000256" key="2">
    <source>
        <dbReference type="ARBA" id="ARBA00022448"/>
    </source>
</evidence>
<dbReference type="Pfam" id="PF00005">
    <property type="entry name" value="ABC_tran"/>
    <property type="match status" value="1"/>
</dbReference>
<dbReference type="PROSITE" id="PS00211">
    <property type="entry name" value="ABC_TRANSPORTER_1"/>
    <property type="match status" value="1"/>
</dbReference>
<keyword evidence="11" id="KW-1185">Reference proteome</keyword>
<evidence type="ECO:0000256" key="6">
    <source>
        <dbReference type="ARBA" id="ARBA00022989"/>
    </source>
</evidence>
<gene>
    <name evidence="10" type="ORF">AB1Y20_005238</name>
</gene>
<dbReference type="SUPFAM" id="SSF52540">
    <property type="entry name" value="P-loop containing nucleoside triphosphate hydrolases"/>
    <property type="match status" value="1"/>
</dbReference>
<feature type="transmembrane region" description="Helical" evidence="8">
    <location>
        <begin position="446"/>
        <end position="468"/>
    </location>
</feature>
<evidence type="ECO:0000256" key="5">
    <source>
        <dbReference type="ARBA" id="ARBA00022840"/>
    </source>
</evidence>
<keyword evidence="5" id="KW-0067">ATP-binding</keyword>
<dbReference type="InterPro" id="IPR027417">
    <property type="entry name" value="P-loop_NTPase"/>
</dbReference>
<feature type="transmembrane region" description="Helical" evidence="8">
    <location>
        <begin position="557"/>
        <end position="578"/>
    </location>
</feature>
<dbReference type="GO" id="GO:0016020">
    <property type="term" value="C:membrane"/>
    <property type="evidence" value="ECO:0007669"/>
    <property type="project" value="UniProtKB-SubCell"/>
</dbReference>
<dbReference type="PANTHER" id="PTHR48041">
    <property type="entry name" value="ABC TRANSPORTER G FAMILY MEMBER 28"/>
    <property type="match status" value="1"/>
</dbReference>
<dbReference type="EMBL" id="JBGBPQ010000013">
    <property type="protein sequence ID" value="KAL1511958.1"/>
    <property type="molecule type" value="Genomic_DNA"/>
</dbReference>
<reference evidence="10 11" key="1">
    <citation type="journal article" date="2024" name="Science">
        <title>Giant polyketide synthase enzymes in the biosynthesis of giant marine polyether toxins.</title>
        <authorList>
            <person name="Fallon T.R."/>
            <person name="Shende V.V."/>
            <person name="Wierzbicki I.H."/>
            <person name="Pendleton A.L."/>
            <person name="Watervoot N.F."/>
            <person name="Auber R.P."/>
            <person name="Gonzalez D.J."/>
            <person name="Wisecaver J.H."/>
            <person name="Moore B.S."/>
        </authorList>
    </citation>
    <scope>NUCLEOTIDE SEQUENCE [LARGE SCALE GENOMIC DNA]</scope>
    <source>
        <strain evidence="10 11">12B1</strain>
    </source>
</reference>
<feature type="transmembrane region" description="Helical" evidence="8">
    <location>
        <begin position="475"/>
        <end position="494"/>
    </location>
</feature>
<keyword evidence="6 8" id="KW-1133">Transmembrane helix</keyword>
<sequence length="626" mass="68671">MAEKHVRVAGLCVRWRDLTVRLGGRDVLSQISGDVEAGELLAVMGASGGGKTTLLNAISRRGAVSQGTVLYGEAAERWSPRFKHLVAVVEQDDHVFSKLTVGETLRFAAALRLPASTAEEREARVTALLRTLRLLKCEHTMVGSTSGMETRGISGGERKRMCIACELITWPSILICDEPTSGLDSSMAAVVAASLRDLAHNHGVTVITSIHQPSSQVFLLFDKLLLLHGGKVLHNESPSAIAARFATANHPCPSGWNIADWVLESLVQDSLSAAQLAELRSSVRPCVDPIIASGVSTSVPTQQRGWAYEFRVLAQREWKLAKPGMLATFRPFMGSTAFLHVFMGVVGGLLFYRLGRDEQDIFPRFTIAFNHSLLTMFFPLMGAAGIIPAAETMLRKDLSSGTHRLWVWFVINPTLSLLAEVPALLVNITISYWLGGVADDAAAYVLYMMSLCLCIIMFQSLGLLLSVLFPTKVTVVAMLVMTFSFLFSGVFQPLSETVAPDLAFINPIYYTECLLTHISFLEGQDYTPIGYDAVLQQPAFITRKQALDRYSLVTPGWASALVLLGLLVTFRTLAFWVLRRKLHKVLLTHQSAQAAVSWFDGLRRMQLRRARSRLAAASFPAFESAA</sequence>
<dbReference type="InterPro" id="IPR013525">
    <property type="entry name" value="ABC2_TM"/>
</dbReference>
<evidence type="ECO:0000256" key="3">
    <source>
        <dbReference type="ARBA" id="ARBA00022692"/>
    </source>
</evidence>
<evidence type="ECO:0000256" key="4">
    <source>
        <dbReference type="ARBA" id="ARBA00022741"/>
    </source>
</evidence>
<feature type="domain" description="ABC transporter" evidence="9">
    <location>
        <begin position="13"/>
        <end position="254"/>
    </location>
</feature>
<proteinExistence type="predicted"/>
<keyword evidence="7 8" id="KW-0472">Membrane</keyword>
<name>A0AB34J5N9_PRYPA</name>
<feature type="transmembrane region" description="Helical" evidence="8">
    <location>
        <begin position="332"/>
        <end position="352"/>
    </location>
</feature>
<dbReference type="GO" id="GO:0140359">
    <property type="term" value="F:ABC-type transporter activity"/>
    <property type="evidence" value="ECO:0007669"/>
    <property type="project" value="InterPro"/>
</dbReference>
<evidence type="ECO:0000256" key="8">
    <source>
        <dbReference type="SAM" id="Phobius"/>
    </source>
</evidence>
<organism evidence="10 11">
    <name type="scientific">Prymnesium parvum</name>
    <name type="common">Toxic golden alga</name>
    <dbReference type="NCBI Taxonomy" id="97485"/>
    <lineage>
        <taxon>Eukaryota</taxon>
        <taxon>Haptista</taxon>
        <taxon>Haptophyta</taxon>
        <taxon>Prymnesiophyceae</taxon>
        <taxon>Prymnesiales</taxon>
        <taxon>Prymnesiaceae</taxon>
        <taxon>Prymnesium</taxon>
    </lineage>
</organism>
<comment type="caution">
    <text evidence="10">The sequence shown here is derived from an EMBL/GenBank/DDBJ whole genome shotgun (WGS) entry which is preliminary data.</text>
</comment>
<dbReference type="InterPro" id="IPR050352">
    <property type="entry name" value="ABCG_transporters"/>
</dbReference>
<dbReference type="Pfam" id="PF01061">
    <property type="entry name" value="ABC2_membrane"/>
    <property type="match status" value="1"/>
</dbReference>
<evidence type="ECO:0000313" key="10">
    <source>
        <dbReference type="EMBL" id="KAL1511958.1"/>
    </source>
</evidence>
<accession>A0AB34J5N9</accession>
<feature type="transmembrane region" description="Helical" evidence="8">
    <location>
        <begin position="406"/>
        <end position="434"/>
    </location>
</feature>
<dbReference type="InterPro" id="IPR017871">
    <property type="entry name" value="ABC_transporter-like_CS"/>
</dbReference>
<dbReference type="Gene3D" id="3.40.50.300">
    <property type="entry name" value="P-loop containing nucleotide triphosphate hydrolases"/>
    <property type="match status" value="1"/>
</dbReference>
<protein>
    <recommendedName>
        <fullName evidence="9">ABC transporter domain-containing protein</fullName>
    </recommendedName>
</protein>
<dbReference type="AlphaFoldDB" id="A0AB34J5N9"/>
<dbReference type="InterPro" id="IPR003439">
    <property type="entry name" value="ABC_transporter-like_ATP-bd"/>
</dbReference>
<dbReference type="PROSITE" id="PS50893">
    <property type="entry name" value="ABC_TRANSPORTER_2"/>
    <property type="match status" value="1"/>
</dbReference>